<keyword evidence="2" id="KW-0812">Transmembrane</keyword>
<accession>A0A2I2KKP8</accession>
<feature type="region of interest" description="Disordered" evidence="1">
    <location>
        <begin position="107"/>
        <end position="128"/>
    </location>
</feature>
<evidence type="ECO:0000256" key="2">
    <source>
        <dbReference type="SAM" id="Phobius"/>
    </source>
</evidence>
<dbReference type="Pfam" id="PF11755">
    <property type="entry name" value="DUF3311"/>
    <property type="match status" value="1"/>
</dbReference>
<organism evidence="3 4">
    <name type="scientific">Frankia canadensis</name>
    <dbReference type="NCBI Taxonomy" id="1836972"/>
    <lineage>
        <taxon>Bacteria</taxon>
        <taxon>Bacillati</taxon>
        <taxon>Actinomycetota</taxon>
        <taxon>Actinomycetes</taxon>
        <taxon>Frankiales</taxon>
        <taxon>Frankiaceae</taxon>
        <taxon>Frankia</taxon>
    </lineage>
</organism>
<proteinExistence type="predicted"/>
<reference evidence="3 4" key="1">
    <citation type="submission" date="2017-06" db="EMBL/GenBank/DDBJ databases">
        <authorList>
            <person name="Kim H.J."/>
            <person name="Triplett B.A."/>
        </authorList>
    </citation>
    <scope>NUCLEOTIDE SEQUENCE [LARGE SCALE GENOMIC DNA]</scope>
    <source>
        <strain evidence="3">FRACA_ARgP5</strain>
    </source>
</reference>
<name>A0A2I2KKP8_9ACTN</name>
<feature type="compositionally biased region" description="Basic and acidic residues" evidence="1">
    <location>
        <begin position="119"/>
        <end position="128"/>
    </location>
</feature>
<feature type="compositionally biased region" description="Low complexity" evidence="1">
    <location>
        <begin position="107"/>
        <end position="118"/>
    </location>
</feature>
<dbReference type="AlphaFoldDB" id="A0A2I2KKP8"/>
<keyword evidence="4" id="KW-1185">Reference proteome</keyword>
<dbReference type="RefSeq" id="WP_101830311.1">
    <property type="nucleotide sequence ID" value="NZ_FZMO01000036.1"/>
</dbReference>
<evidence type="ECO:0000313" key="3">
    <source>
        <dbReference type="EMBL" id="SNQ46250.1"/>
    </source>
</evidence>
<evidence type="ECO:0000256" key="1">
    <source>
        <dbReference type="SAM" id="MobiDB-lite"/>
    </source>
</evidence>
<dbReference type="EMBL" id="FZMO01000036">
    <property type="protein sequence ID" value="SNQ46250.1"/>
    <property type="molecule type" value="Genomic_DNA"/>
</dbReference>
<keyword evidence="2" id="KW-0472">Membrane</keyword>
<sequence length="128" mass="13360">MPQDRDRDADRAGPPRRPPGSHRRDGRGVPGRRAALAARAAVAVVLGTQILAMLLVGTYTRREPRVGGVPFFYWYSLMWLVIGALGMAASVWLLARFAAPSTAAGTAGAAGAAGADGPAGRDAHRSAR</sequence>
<dbReference type="InterPro" id="IPR021741">
    <property type="entry name" value="DUF3311"/>
</dbReference>
<feature type="region of interest" description="Disordered" evidence="1">
    <location>
        <begin position="1"/>
        <end position="32"/>
    </location>
</feature>
<gene>
    <name evidence="3" type="ORF">FRACA_1300021</name>
</gene>
<dbReference type="Proteomes" id="UP000234331">
    <property type="component" value="Unassembled WGS sequence"/>
</dbReference>
<dbReference type="OrthoDB" id="123261at2"/>
<protein>
    <recommendedName>
        <fullName evidence="5">Integral membrane protein</fullName>
    </recommendedName>
</protein>
<evidence type="ECO:0008006" key="5">
    <source>
        <dbReference type="Google" id="ProtNLM"/>
    </source>
</evidence>
<feature type="transmembrane region" description="Helical" evidence="2">
    <location>
        <begin position="36"/>
        <end position="60"/>
    </location>
</feature>
<feature type="compositionally biased region" description="Basic and acidic residues" evidence="1">
    <location>
        <begin position="1"/>
        <end position="13"/>
    </location>
</feature>
<keyword evidence="2" id="KW-1133">Transmembrane helix</keyword>
<evidence type="ECO:0000313" key="4">
    <source>
        <dbReference type="Proteomes" id="UP000234331"/>
    </source>
</evidence>
<feature type="transmembrane region" description="Helical" evidence="2">
    <location>
        <begin position="72"/>
        <end position="95"/>
    </location>
</feature>